<evidence type="ECO:0000256" key="1">
    <source>
        <dbReference type="ARBA" id="ARBA00001974"/>
    </source>
</evidence>
<evidence type="ECO:0000313" key="9">
    <source>
        <dbReference type="Proteomes" id="UP000199639"/>
    </source>
</evidence>
<keyword evidence="4" id="KW-0560">Oxidoreductase</keyword>
<gene>
    <name evidence="8" type="ORF">E3O21_06735</name>
    <name evidence="7" type="ORF">SAMN05216368_11311</name>
</gene>
<dbReference type="Proteomes" id="UP000199639">
    <property type="component" value="Unassembled WGS sequence"/>
</dbReference>
<dbReference type="InterPro" id="IPR036188">
    <property type="entry name" value="FAD/NAD-bd_sf"/>
</dbReference>
<evidence type="ECO:0000256" key="4">
    <source>
        <dbReference type="ARBA" id="ARBA00023002"/>
    </source>
</evidence>
<protein>
    <submittedName>
        <fullName evidence="8">FAD-binding protein</fullName>
    </submittedName>
    <submittedName>
        <fullName evidence="7">Salicylate hydroxylase</fullName>
    </submittedName>
</protein>
<accession>A0A4R8V7N0</accession>
<dbReference type="SUPFAM" id="SSF54373">
    <property type="entry name" value="FAD-linked reductases, C-terminal domain"/>
    <property type="match status" value="1"/>
</dbReference>
<name>A0A4R8V7N0_9MICO</name>
<evidence type="ECO:0000313" key="10">
    <source>
        <dbReference type="Proteomes" id="UP000298252"/>
    </source>
</evidence>
<dbReference type="GO" id="GO:0004497">
    <property type="term" value="F:monooxygenase activity"/>
    <property type="evidence" value="ECO:0007669"/>
    <property type="project" value="UniProtKB-KW"/>
</dbReference>
<dbReference type="Proteomes" id="UP000298252">
    <property type="component" value="Unassembled WGS sequence"/>
</dbReference>
<dbReference type="PANTHER" id="PTHR13789">
    <property type="entry name" value="MONOOXYGENASE"/>
    <property type="match status" value="1"/>
</dbReference>
<dbReference type="InterPro" id="IPR002938">
    <property type="entry name" value="FAD-bd"/>
</dbReference>
<evidence type="ECO:0000313" key="7">
    <source>
        <dbReference type="EMBL" id="SDO23478.1"/>
    </source>
</evidence>
<sequence>MSDRTTSTDVLVIGGGMAGLAGALAMRENGASVTLVERASEFGEVGAGLQMSPNAARVLKRWGLLDQALEIGVRPKHLVFRDALSGEELTRQTLGSEFEERYGAPYLVIHRSDLHRILLNACDKAGVTLINDVMIDRVETVDGRGRAYAHNGDVYQADVILGADGLKSTLRSAVSDDGPVPSAFVAYRGTVPITDAIPQDDLEDVIVYLGPNCHLVQYPLRKGELLNTVAVFKSPSFERGEEQYGGVDELEKAYKDCVPEVRNALKNLGTSMRWPMYDREPIDNWVAGRMVLIGDAAHPMLQYLAQGACQALEDAAVLQDLSKGTVFTDLGRTSEAWDEVLRTFNAARFPRTAQVQRTARIWGESWHVSGTGRVLRNMLFKSRGDGNYQYNDWLYGQSPALVFASADDVSNETVSAI</sequence>
<keyword evidence="5" id="KW-0503">Monooxygenase</keyword>
<dbReference type="EMBL" id="SOFD01000022">
    <property type="protein sequence ID" value="TFB77964.1"/>
    <property type="molecule type" value="Genomic_DNA"/>
</dbReference>
<evidence type="ECO:0000256" key="3">
    <source>
        <dbReference type="ARBA" id="ARBA00022827"/>
    </source>
</evidence>
<dbReference type="Gene3D" id="3.50.50.60">
    <property type="entry name" value="FAD/NAD(P)-binding domain"/>
    <property type="match status" value="1"/>
</dbReference>
<keyword evidence="3" id="KW-0274">FAD</keyword>
<dbReference type="PANTHER" id="PTHR13789:SF318">
    <property type="entry name" value="GERANYLGERANYL DIPHOSPHATE REDUCTASE"/>
    <property type="match status" value="1"/>
</dbReference>
<dbReference type="GO" id="GO:0071949">
    <property type="term" value="F:FAD binding"/>
    <property type="evidence" value="ECO:0007669"/>
    <property type="project" value="InterPro"/>
</dbReference>
<dbReference type="PRINTS" id="PR00420">
    <property type="entry name" value="RNGMNOXGNASE"/>
</dbReference>
<dbReference type="EMBL" id="FNIB01000013">
    <property type="protein sequence ID" value="SDO23478.1"/>
    <property type="molecule type" value="Genomic_DNA"/>
</dbReference>
<reference evidence="8 10" key="2">
    <citation type="submission" date="2019-03" db="EMBL/GenBank/DDBJ databases">
        <title>Genomics of glacier-inhabiting Cryobacterium strains.</title>
        <authorList>
            <person name="Liu Q."/>
            <person name="Xin Y.-H."/>
        </authorList>
    </citation>
    <scope>NUCLEOTIDE SEQUENCE [LARGE SCALE GENOMIC DNA]</scope>
    <source>
        <strain evidence="8 10">Hh8</strain>
    </source>
</reference>
<feature type="domain" description="FAD-binding" evidence="6">
    <location>
        <begin position="8"/>
        <end position="318"/>
    </location>
</feature>
<dbReference type="AlphaFoldDB" id="A0A4R8V7N0"/>
<evidence type="ECO:0000259" key="6">
    <source>
        <dbReference type="Pfam" id="PF01494"/>
    </source>
</evidence>
<dbReference type="STRING" id="1424659.SAMN05216368_11311"/>
<keyword evidence="2" id="KW-0285">Flavoprotein</keyword>
<organism evidence="7 9">
    <name type="scientific">Cryobacterium flavum</name>
    <dbReference type="NCBI Taxonomy" id="1424659"/>
    <lineage>
        <taxon>Bacteria</taxon>
        <taxon>Bacillati</taxon>
        <taxon>Actinomycetota</taxon>
        <taxon>Actinomycetes</taxon>
        <taxon>Micrococcales</taxon>
        <taxon>Microbacteriaceae</taxon>
        <taxon>Cryobacterium</taxon>
    </lineage>
</organism>
<evidence type="ECO:0000313" key="8">
    <source>
        <dbReference type="EMBL" id="TFB77964.1"/>
    </source>
</evidence>
<dbReference type="Pfam" id="PF01494">
    <property type="entry name" value="FAD_binding_3"/>
    <property type="match status" value="1"/>
</dbReference>
<proteinExistence type="predicted"/>
<comment type="cofactor">
    <cofactor evidence="1">
        <name>FAD</name>
        <dbReference type="ChEBI" id="CHEBI:57692"/>
    </cofactor>
</comment>
<dbReference type="InterPro" id="IPR050493">
    <property type="entry name" value="FAD-dep_Monooxygenase_BioMet"/>
</dbReference>
<evidence type="ECO:0000256" key="2">
    <source>
        <dbReference type="ARBA" id="ARBA00022630"/>
    </source>
</evidence>
<keyword evidence="10" id="KW-1185">Reference proteome</keyword>
<dbReference type="RefSeq" id="WP_092341743.1">
    <property type="nucleotide sequence ID" value="NZ_FNIB01000013.1"/>
</dbReference>
<evidence type="ECO:0000256" key="5">
    <source>
        <dbReference type="ARBA" id="ARBA00023033"/>
    </source>
</evidence>
<dbReference type="SUPFAM" id="SSF51905">
    <property type="entry name" value="FAD/NAD(P)-binding domain"/>
    <property type="match status" value="1"/>
</dbReference>
<reference evidence="7 9" key="1">
    <citation type="submission" date="2016-10" db="EMBL/GenBank/DDBJ databases">
        <authorList>
            <person name="Varghese N."/>
            <person name="Submissions S."/>
        </authorList>
    </citation>
    <scope>NUCLEOTIDE SEQUENCE [LARGE SCALE GENOMIC DNA]</scope>
    <source>
        <strain evidence="7 9">CGMCC 1.11215</strain>
    </source>
</reference>